<evidence type="ECO:0000313" key="2">
    <source>
        <dbReference type="EMBL" id="VWO98860.1"/>
    </source>
</evidence>
<feature type="compositionally biased region" description="Polar residues" evidence="1">
    <location>
        <begin position="105"/>
        <end position="124"/>
    </location>
</feature>
<reference evidence="2" key="1">
    <citation type="submission" date="2019-10" db="EMBL/GenBank/DDBJ databases">
        <authorList>
            <person name="Nor Muhammad N."/>
        </authorList>
    </citation>
    <scope>NUCLEOTIDE SEQUENCE</scope>
</reference>
<feature type="compositionally biased region" description="Polar residues" evidence="1">
    <location>
        <begin position="79"/>
        <end position="89"/>
    </location>
</feature>
<sequence>MVWLVLDKNVCTEEERDAAWEIVKGKKFKSSISPTDKYTEFVNLFGTYGRYSLEPHEPEAEISPIPELANLSMESLYTNGFGVPQQNGNRRPRPTVHVDSRRSHTASPVENPQTPVSAATTSSPRSHRGQHNRRGSFRPNQSFQGQQPAPSSPVDQGTYRQDAAPDQQQSNGYRGRGRGRGQHRGRGRGRGRGQPPMHTSPAPAPA</sequence>
<feature type="region of interest" description="Disordered" evidence="1">
    <location>
        <begin position="79"/>
        <end position="206"/>
    </location>
</feature>
<feature type="compositionally biased region" description="Basic residues" evidence="1">
    <location>
        <begin position="175"/>
        <end position="191"/>
    </location>
</feature>
<feature type="compositionally biased region" description="Polar residues" evidence="1">
    <location>
        <begin position="138"/>
        <end position="159"/>
    </location>
</feature>
<gene>
    <name evidence="2" type="primary">Q51ZN8</name>
</gene>
<proteinExistence type="predicted"/>
<protein>
    <submittedName>
        <fullName evidence="2">Autophagy-related protein 2</fullName>
    </submittedName>
</protein>
<evidence type="ECO:0000256" key="1">
    <source>
        <dbReference type="SAM" id="MobiDB-lite"/>
    </source>
</evidence>
<accession>A0A5K1K194</accession>
<organism evidence="2">
    <name type="scientific">Ganoderma boninense</name>
    <dbReference type="NCBI Taxonomy" id="34458"/>
    <lineage>
        <taxon>Eukaryota</taxon>
        <taxon>Fungi</taxon>
        <taxon>Dikarya</taxon>
        <taxon>Basidiomycota</taxon>
        <taxon>Agaricomycotina</taxon>
        <taxon>Agaricomycetes</taxon>
        <taxon>Polyporales</taxon>
        <taxon>Polyporaceae</taxon>
        <taxon>Ganoderma</taxon>
    </lineage>
</organism>
<dbReference type="EMBL" id="LR727231">
    <property type="protein sequence ID" value="VWO98860.1"/>
    <property type="molecule type" value="Genomic_DNA"/>
</dbReference>
<name>A0A5K1K194_9APHY</name>
<feature type="compositionally biased region" description="Basic residues" evidence="1">
    <location>
        <begin position="125"/>
        <end position="136"/>
    </location>
</feature>
<dbReference type="AlphaFoldDB" id="A0A5K1K194"/>